<dbReference type="RefSeq" id="WP_214388047.1">
    <property type="nucleotide sequence ID" value="NZ_JAFLWW010000002.1"/>
</dbReference>
<name>A0A9X1A9G4_9HYPH</name>
<organism evidence="1 2">
    <name type="scientific">Aminobacter anthyllidis</name>
    <dbReference type="NCBI Taxonomy" id="1035067"/>
    <lineage>
        <taxon>Bacteria</taxon>
        <taxon>Pseudomonadati</taxon>
        <taxon>Pseudomonadota</taxon>
        <taxon>Alphaproteobacteria</taxon>
        <taxon>Hyphomicrobiales</taxon>
        <taxon>Phyllobacteriaceae</taxon>
        <taxon>Aminobacter</taxon>
    </lineage>
</organism>
<dbReference type="EMBL" id="JAFLWW010000002">
    <property type="protein sequence ID" value="MBT1155739.1"/>
    <property type="molecule type" value="Genomic_DNA"/>
</dbReference>
<accession>A0A9X1A9G4</accession>
<proteinExistence type="predicted"/>
<sequence length="95" mass="9536">MATRFTTPSLPGLGLNRIALSTDPAVKQTLGTVFTADDGHDYILAKASAGIASAAVCILTEPAMTMATGAGAWTAPTIVGGVPSGATAWFKKTAI</sequence>
<reference evidence="1" key="2">
    <citation type="submission" date="2021-03" db="EMBL/GenBank/DDBJ databases">
        <authorList>
            <person name="Artuso I."/>
            <person name="Turrini P."/>
            <person name="Pirolo M."/>
            <person name="Lugli G.A."/>
            <person name="Ventura M."/>
            <person name="Visca P."/>
        </authorList>
    </citation>
    <scope>NUCLEOTIDE SEQUENCE</scope>
    <source>
        <strain evidence="1">LMG 26462</strain>
    </source>
</reference>
<dbReference type="Proteomes" id="UP001138921">
    <property type="component" value="Unassembled WGS sequence"/>
</dbReference>
<reference evidence="1" key="1">
    <citation type="journal article" date="2021" name="Microorganisms">
        <title>Phylogenomic Reconstruction and Metabolic Potential of the Genus Aminobacter.</title>
        <authorList>
            <person name="Artuso I."/>
            <person name="Turrini P."/>
            <person name="Pirolo M."/>
            <person name="Lugli G.A."/>
            <person name="Ventura M."/>
            <person name="Visca P."/>
        </authorList>
    </citation>
    <scope>NUCLEOTIDE SEQUENCE</scope>
    <source>
        <strain evidence="1">LMG 26462</strain>
    </source>
</reference>
<protein>
    <submittedName>
        <fullName evidence="1">Uncharacterized protein</fullName>
    </submittedName>
</protein>
<comment type="caution">
    <text evidence="1">The sequence shown here is derived from an EMBL/GenBank/DDBJ whole genome shotgun (WGS) entry which is preliminary data.</text>
</comment>
<keyword evidence="2" id="KW-1185">Reference proteome</keyword>
<dbReference type="AlphaFoldDB" id="A0A9X1A9G4"/>
<evidence type="ECO:0000313" key="1">
    <source>
        <dbReference type="EMBL" id="MBT1155739.1"/>
    </source>
</evidence>
<evidence type="ECO:0000313" key="2">
    <source>
        <dbReference type="Proteomes" id="UP001138921"/>
    </source>
</evidence>
<gene>
    <name evidence="1" type="ORF">J1C56_09055</name>
</gene>